<organism evidence="2">
    <name type="scientific">Ditylum brightwellii</name>
    <dbReference type="NCBI Taxonomy" id="49249"/>
    <lineage>
        <taxon>Eukaryota</taxon>
        <taxon>Sar</taxon>
        <taxon>Stramenopiles</taxon>
        <taxon>Ochrophyta</taxon>
        <taxon>Bacillariophyta</taxon>
        <taxon>Mediophyceae</taxon>
        <taxon>Lithodesmiophycidae</taxon>
        <taxon>Lithodesmiales</taxon>
        <taxon>Lithodesmiaceae</taxon>
        <taxon>Ditylum</taxon>
    </lineage>
</organism>
<dbReference type="InterPro" id="IPR019261">
    <property type="entry name" value="PARG_cat_microbial"/>
</dbReference>
<name>A0A7S2EQX6_9STRA</name>
<dbReference type="Pfam" id="PF10021">
    <property type="entry name" value="PARG_cat_microb"/>
    <property type="match status" value="1"/>
</dbReference>
<dbReference type="AlphaFoldDB" id="A0A7S2EQX6"/>
<proteinExistence type="predicted"/>
<protein>
    <recommendedName>
        <fullName evidence="1">Microbial-type PARG catalytic domain-containing protein</fullName>
    </recommendedName>
</protein>
<dbReference type="PANTHER" id="PTHR35596">
    <property type="entry name" value="DUF2263 DOMAIN-CONTAINING PROTEIN"/>
    <property type="match status" value="1"/>
</dbReference>
<dbReference type="PANTHER" id="PTHR35596:SF1">
    <property type="entry name" value="MICROBIAL-TYPE PARG CATALYTIC DOMAIN-CONTAINING PROTEIN"/>
    <property type="match status" value="1"/>
</dbReference>
<reference evidence="2" key="1">
    <citation type="submission" date="2021-01" db="EMBL/GenBank/DDBJ databases">
        <authorList>
            <person name="Corre E."/>
            <person name="Pelletier E."/>
            <person name="Niang G."/>
            <person name="Scheremetjew M."/>
            <person name="Finn R."/>
            <person name="Kale V."/>
            <person name="Holt S."/>
            <person name="Cochrane G."/>
            <person name="Meng A."/>
            <person name="Brown T."/>
            <person name="Cohen L."/>
        </authorList>
    </citation>
    <scope>NUCLEOTIDE SEQUENCE</scope>
    <source>
        <strain evidence="2">Pop2</strain>
    </source>
</reference>
<gene>
    <name evidence="2" type="ORF">DBRI1063_LOCUS21290</name>
</gene>
<evidence type="ECO:0000313" key="2">
    <source>
        <dbReference type="EMBL" id="CAD9350115.1"/>
    </source>
</evidence>
<dbReference type="Gene3D" id="3.40.220.10">
    <property type="entry name" value="Leucine Aminopeptidase, subunit E, domain 1"/>
    <property type="match status" value="1"/>
</dbReference>
<dbReference type="InterPro" id="IPR043472">
    <property type="entry name" value="Macro_dom-like"/>
</dbReference>
<evidence type="ECO:0000259" key="1">
    <source>
        <dbReference type="Pfam" id="PF10021"/>
    </source>
</evidence>
<feature type="domain" description="Microbial-type PARG catalytic" evidence="1">
    <location>
        <begin position="70"/>
        <end position="160"/>
    </location>
</feature>
<sequence>MNKIATTKPTGGAMKASDFGQNLPIYPRECKHISHTRQRVLLDTLHAFEKASATQSFHKLAMSNLERWRKDAVTHAASFESVSKNRCSDQQPNRCKVEVVPGDWGMVTLAYTKKYGEMFAVLNMANAYRPGGGYAWGCPAQEENMFRRTDCHFSIDRSDKDVVKIKSSDVEYTSAMTNFLNGAEGKVYLDTASPRVCIRGPEDITTNDECDIGYKLLPEESVFPFMELRAAAVDRRGCNFITKELNQKYWKTCAAGL</sequence>
<accession>A0A7S2EQX6</accession>
<dbReference type="EMBL" id="HBGN01032958">
    <property type="protein sequence ID" value="CAD9350115.1"/>
    <property type="molecule type" value="Transcribed_RNA"/>
</dbReference>